<sequence>MASKKLGVCAKRLFLSSGAEISDVDELQNNDTLYISQGEAFYKSLGPANGQDTLQMSVLGSGGVGKSALTLCFVRYYFVKNWNPCMLEILDIAGQDVRRSRLLHLMRSWFCAGVMFGLFRTLNLCEGSG</sequence>
<evidence type="ECO:0000313" key="2">
    <source>
        <dbReference type="Proteomes" id="UP001163321"/>
    </source>
</evidence>
<protein>
    <submittedName>
        <fullName evidence="1">Uncharacterized protein</fullName>
    </submittedName>
</protein>
<gene>
    <name evidence="1" type="ORF">PsorP6_003954</name>
</gene>
<keyword evidence="2" id="KW-1185">Reference proteome</keyword>
<dbReference type="EMBL" id="CM047587">
    <property type="protein sequence ID" value="KAI9908405.1"/>
    <property type="molecule type" value="Genomic_DNA"/>
</dbReference>
<evidence type="ECO:0000313" key="1">
    <source>
        <dbReference type="EMBL" id="KAI9908405.1"/>
    </source>
</evidence>
<reference evidence="1 2" key="1">
    <citation type="journal article" date="2022" name="bioRxiv">
        <title>The genome of the oomycete Peronosclerospora sorghi, a cosmopolitan pathogen of maize and sorghum, is inflated with dispersed pseudogenes.</title>
        <authorList>
            <person name="Fletcher K."/>
            <person name="Martin F."/>
            <person name="Isakeit T."/>
            <person name="Cavanaugh K."/>
            <person name="Magill C."/>
            <person name="Michelmore R."/>
        </authorList>
    </citation>
    <scope>NUCLEOTIDE SEQUENCE [LARGE SCALE GENOMIC DNA]</scope>
    <source>
        <strain evidence="1">P6</strain>
    </source>
</reference>
<organism evidence="1 2">
    <name type="scientific">Peronosclerospora sorghi</name>
    <dbReference type="NCBI Taxonomy" id="230839"/>
    <lineage>
        <taxon>Eukaryota</taxon>
        <taxon>Sar</taxon>
        <taxon>Stramenopiles</taxon>
        <taxon>Oomycota</taxon>
        <taxon>Peronosporomycetes</taxon>
        <taxon>Peronosporales</taxon>
        <taxon>Peronosporaceae</taxon>
        <taxon>Peronosclerospora</taxon>
    </lineage>
</organism>
<name>A0ACC0VR28_9STRA</name>
<comment type="caution">
    <text evidence="1">The sequence shown here is derived from an EMBL/GenBank/DDBJ whole genome shotgun (WGS) entry which is preliminary data.</text>
</comment>
<dbReference type="Proteomes" id="UP001163321">
    <property type="component" value="Chromosome 8"/>
</dbReference>
<accession>A0ACC0VR28</accession>
<proteinExistence type="predicted"/>